<feature type="coiled-coil region" evidence="6">
    <location>
        <begin position="224"/>
        <end position="251"/>
    </location>
</feature>
<feature type="transmembrane region" description="Helical" evidence="7">
    <location>
        <begin position="37"/>
        <end position="61"/>
    </location>
</feature>
<dbReference type="PANTHER" id="PTHR32309">
    <property type="entry name" value="TYROSINE-PROTEIN KINASE"/>
    <property type="match status" value="1"/>
</dbReference>
<dbReference type="GO" id="GO:0004713">
    <property type="term" value="F:protein tyrosine kinase activity"/>
    <property type="evidence" value="ECO:0007669"/>
    <property type="project" value="TreeGrafter"/>
</dbReference>
<evidence type="ECO:0000256" key="6">
    <source>
        <dbReference type="SAM" id="Coils"/>
    </source>
</evidence>
<dbReference type="Proteomes" id="UP000235897">
    <property type="component" value="Unassembled WGS sequence"/>
</dbReference>
<evidence type="ECO:0000256" key="7">
    <source>
        <dbReference type="SAM" id="Phobius"/>
    </source>
</evidence>
<evidence type="ECO:0000313" key="11">
    <source>
        <dbReference type="Proteomes" id="UP000235897"/>
    </source>
</evidence>
<dbReference type="EMBL" id="POUW01000001">
    <property type="protein sequence ID" value="PNG08435.1"/>
    <property type="molecule type" value="Genomic_DNA"/>
</dbReference>
<gene>
    <name evidence="10" type="ORF">CXL00_05225</name>
</gene>
<dbReference type="OrthoDB" id="7028163at2"/>
<dbReference type="AlphaFoldDB" id="A0A2N8T122"/>
<dbReference type="Pfam" id="PF02706">
    <property type="entry name" value="Wzz"/>
    <property type="match status" value="1"/>
</dbReference>
<feature type="domain" description="Tyrosine-protein kinase G-rich" evidence="9">
    <location>
        <begin position="385"/>
        <end position="422"/>
    </location>
</feature>
<evidence type="ECO:0000256" key="2">
    <source>
        <dbReference type="ARBA" id="ARBA00022475"/>
    </source>
</evidence>
<keyword evidence="5 7" id="KW-0472">Membrane</keyword>
<proteinExistence type="predicted"/>
<dbReference type="SUPFAM" id="SSF160355">
    <property type="entry name" value="Bacterial polysaccharide co-polymerase-like"/>
    <property type="match status" value="2"/>
</dbReference>
<dbReference type="GO" id="GO:0005886">
    <property type="term" value="C:plasma membrane"/>
    <property type="evidence" value="ECO:0007669"/>
    <property type="project" value="UniProtKB-SubCell"/>
</dbReference>
<evidence type="ECO:0000259" key="9">
    <source>
        <dbReference type="Pfam" id="PF13807"/>
    </source>
</evidence>
<dbReference type="Gene3D" id="3.30.1890.10">
    <property type="entry name" value="FepE-like"/>
    <property type="match status" value="2"/>
</dbReference>
<evidence type="ECO:0000256" key="4">
    <source>
        <dbReference type="ARBA" id="ARBA00022989"/>
    </source>
</evidence>
<dbReference type="RefSeq" id="WP_102846121.1">
    <property type="nucleotide sequence ID" value="NZ_JAMOIG010000047.1"/>
</dbReference>
<evidence type="ECO:0000256" key="1">
    <source>
        <dbReference type="ARBA" id="ARBA00004651"/>
    </source>
</evidence>
<keyword evidence="3 7" id="KW-0812">Transmembrane</keyword>
<organism evidence="10 11">
    <name type="scientific">Stutzerimonas stutzeri</name>
    <name type="common">Pseudomonas stutzeri</name>
    <dbReference type="NCBI Taxonomy" id="316"/>
    <lineage>
        <taxon>Bacteria</taxon>
        <taxon>Pseudomonadati</taxon>
        <taxon>Pseudomonadota</taxon>
        <taxon>Gammaproteobacteria</taxon>
        <taxon>Pseudomonadales</taxon>
        <taxon>Pseudomonadaceae</taxon>
        <taxon>Stutzerimonas</taxon>
    </lineage>
</organism>
<dbReference type="PANTHER" id="PTHR32309:SF13">
    <property type="entry name" value="FERRIC ENTEROBACTIN TRANSPORT PROTEIN FEPE"/>
    <property type="match status" value="1"/>
</dbReference>
<accession>A0A2N8T122</accession>
<comment type="caution">
    <text evidence="10">The sequence shown here is derived from an EMBL/GenBank/DDBJ whole genome shotgun (WGS) entry which is preliminary data.</text>
</comment>
<evidence type="ECO:0000256" key="3">
    <source>
        <dbReference type="ARBA" id="ARBA00022692"/>
    </source>
</evidence>
<protein>
    <submittedName>
        <fullName evidence="10">Chain-length determining protein</fullName>
    </submittedName>
</protein>
<reference evidence="10 11" key="1">
    <citation type="submission" date="2018-01" db="EMBL/GenBank/DDBJ databases">
        <title>Denitrification phenotypes of diverse strains of Pseudomonas stutzeri.</title>
        <authorList>
            <person name="Milligan D.A."/>
            <person name="Bergaust L."/>
            <person name="Bakken L.R."/>
            <person name="Frostegard A."/>
        </authorList>
    </citation>
    <scope>NUCLEOTIDE SEQUENCE [LARGE SCALE GENOMIC DNA]</scope>
    <source>
        <strain evidence="10 11">28a3</strain>
    </source>
</reference>
<evidence type="ECO:0000259" key="8">
    <source>
        <dbReference type="Pfam" id="PF02706"/>
    </source>
</evidence>
<feature type="domain" description="Polysaccharide chain length determinant N-terminal" evidence="8">
    <location>
        <begin position="21"/>
        <end position="84"/>
    </location>
</feature>
<comment type="subcellular location">
    <subcellularLocation>
        <location evidence="1">Cell membrane</location>
        <topology evidence="1">Multi-pass membrane protein</topology>
    </subcellularLocation>
</comment>
<name>A0A2N8T122_STUST</name>
<dbReference type="InterPro" id="IPR003856">
    <property type="entry name" value="LPS_length_determ_N"/>
</dbReference>
<keyword evidence="2" id="KW-1003">Cell membrane</keyword>
<evidence type="ECO:0000313" key="10">
    <source>
        <dbReference type="EMBL" id="PNG08435.1"/>
    </source>
</evidence>
<keyword evidence="4 7" id="KW-1133">Transmembrane helix</keyword>
<evidence type="ECO:0000256" key="5">
    <source>
        <dbReference type="ARBA" id="ARBA00023136"/>
    </source>
</evidence>
<dbReference type="Pfam" id="PF13807">
    <property type="entry name" value="GNVR"/>
    <property type="match status" value="1"/>
</dbReference>
<feature type="transmembrane region" description="Helical" evidence="7">
    <location>
        <begin position="400"/>
        <end position="420"/>
    </location>
</feature>
<keyword evidence="6" id="KW-0175">Coiled coil</keyword>
<dbReference type="InterPro" id="IPR032807">
    <property type="entry name" value="GNVR"/>
</dbReference>
<dbReference type="InterPro" id="IPR050445">
    <property type="entry name" value="Bact_polysacc_biosynth/exp"/>
</dbReference>
<sequence>MKRVHNKELGKTVQHQTSTPEEIDLVELFRALWRQKLLIVGVTLIVTLIAAAYAFLATPYYETKTYLRPVPHSSLDQLNETGIYKLTPEEAINRVASGLSSYDNRLEFFLNHQELFQNIPQRGDSPEQTFADFNEKAFEMLFPDPKRTDNRSAFVGLKLTYPQGMEGASVVNDFVAYVLELERREIADDLESLIGNRLASLEMNMEAQRASYNASKEAKIATLLEESALKRAQLKDELKALREELKTRRTNRIQELSEAISIAESLGIRTPTTPSAMAETTRGGAQVIRTEVTNQEMPLYFMGTEALMAERDALANRKSDDFIEPRIADIQSELAMLENNREVEILKERDSEDLYLTNLAELREEAARLKGIKLDTERLRLVRLDQPALQSNRAVKPKKAMILALGLVLGGMLGVFIALIRSLVNRSSDPQPIYR</sequence>